<protein>
    <submittedName>
        <fullName evidence="2">Tetratricopeptide repeat protein 39B-like</fullName>
    </submittedName>
</protein>
<dbReference type="Proteomes" id="UP000695007">
    <property type="component" value="Unplaced"/>
</dbReference>
<dbReference type="Gene3D" id="1.25.40.10">
    <property type="entry name" value="Tetratricopeptide repeat domain"/>
    <property type="match status" value="2"/>
</dbReference>
<dbReference type="RefSeq" id="XP_011495850.1">
    <property type="nucleotide sequence ID" value="XM_011497548.1"/>
</dbReference>
<keyword evidence="1" id="KW-1185">Reference proteome</keyword>
<gene>
    <name evidence="2" type="primary">LOC105360602</name>
</gene>
<dbReference type="AlphaFoldDB" id="A0AAJ6YD37"/>
<sequence length="637" mass="73961">MCAVASTAALTKSCRSDKNISVMSDIEEDEFQDAQEDLPPPTTMDFDTAISEAQQAVHYFLNNDFEKAKQILEPWSDNSMYHALGTSLFAFLEATLTFEQKDVIKASKSLKQCMAVCTKHRRHTTAMQNIGKMVKKTNYDSYTNEEVHAELCYAESLLLKSMLMFLEDETLVNFVKAAMKIRTCFLSYKECSQILNTRKWQNESSRTHFESGVRMGIGTFNLLISLLPERVIKLLEFIGFSGDKTYGLNQLKAGFDERKGLRQVLCAMTLLSFNLIIMFVLCNKEGDLDWCEKALDEQLTLYPDGIWFLMLKARLELTRGNIEDSIEWYKKSWKSQQVWPHFHHICFWELMWAHCIQQEWREALEYAEKLSKDSKWSRTIYLYQQAAIMMMMKSSLDSEEEINIDRLMMQAPTYKQRIAGKSLPMEKFLIKKTERYFAQKKNLILPIFELMYIYNLFTIMGKRRDKLMNIFKTIEEEETSFKSRPKNEFQAENKALILLLKGACLRQMKLYLQAEDYLMQVLELEKEIKEDSYLVPFASVELAMLARDQGKNQAAISLLEDVKKNFTGYSLESKLHFRIHSIIMEVSSKKPEEIIEKRLQMASLNDTTILDNIDQAGSSSIRSATYKVPNNCPSVKT</sequence>
<evidence type="ECO:0000313" key="1">
    <source>
        <dbReference type="Proteomes" id="UP000695007"/>
    </source>
</evidence>
<dbReference type="SUPFAM" id="SSF48452">
    <property type="entry name" value="TPR-like"/>
    <property type="match status" value="2"/>
</dbReference>
<name>A0AAJ6YD37_9HYME</name>
<accession>A0AAJ6YD37</accession>
<dbReference type="KEGG" id="csol:105360602"/>
<dbReference type="InterPro" id="IPR011990">
    <property type="entry name" value="TPR-like_helical_dom_sf"/>
</dbReference>
<dbReference type="PANTHER" id="PTHR31859:SF9">
    <property type="entry name" value="TETRATRICOPEPTIDE REPEAT PROTEIN 39B"/>
    <property type="match status" value="1"/>
</dbReference>
<proteinExistence type="predicted"/>
<reference evidence="2" key="1">
    <citation type="submission" date="2025-08" db="UniProtKB">
        <authorList>
            <consortium name="RefSeq"/>
        </authorList>
    </citation>
    <scope>IDENTIFICATION</scope>
</reference>
<dbReference type="GeneID" id="105360602"/>
<dbReference type="InterPro" id="IPR019412">
    <property type="entry name" value="IML2/TPR_39"/>
</dbReference>
<organism evidence="1 2">
    <name type="scientific">Ceratosolen solmsi marchali</name>
    <dbReference type="NCBI Taxonomy" id="326594"/>
    <lineage>
        <taxon>Eukaryota</taxon>
        <taxon>Metazoa</taxon>
        <taxon>Ecdysozoa</taxon>
        <taxon>Arthropoda</taxon>
        <taxon>Hexapoda</taxon>
        <taxon>Insecta</taxon>
        <taxon>Pterygota</taxon>
        <taxon>Neoptera</taxon>
        <taxon>Endopterygota</taxon>
        <taxon>Hymenoptera</taxon>
        <taxon>Apocrita</taxon>
        <taxon>Proctotrupomorpha</taxon>
        <taxon>Chalcidoidea</taxon>
        <taxon>Agaonidae</taxon>
        <taxon>Agaoninae</taxon>
        <taxon>Ceratosolen</taxon>
    </lineage>
</organism>
<dbReference type="Pfam" id="PF10300">
    <property type="entry name" value="Iml2-TPR_39"/>
    <property type="match status" value="1"/>
</dbReference>
<dbReference type="PANTHER" id="PTHR31859">
    <property type="entry name" value="TETRATRICOPEPTIDE REPEAT PROTEIN 39 FAMILY MEMBER"/>
    <property type="match status" value="1"/>
</dbReference>
<evidence type="ECO:0000313" key="2">
    <source>
        <dbReference type="RefSeq" id="XP_011495850.1"/>
    </source>
</evidence>